<feature type="signal peptide" evidence="1">
    <location>
        <begin position="1"/>
        <end position="21"/>
    </location>
</feature>
<evidence type="ECO:0000313" key="3">
    <source>
        <dbReference type="Proteomes" id="UP000294597"/>
    </source>
</evidence>
<dbReference type="Proteomes" id="UP000294597">
    <property type="component" value="Unassembled WGS sequence"/>
</dbReference>
<organism evidence="2 3">
    <name type="scientific">Flavobacterium hiemivividum</name>
    <dbReference type="NCBI Taxonomy" id="2541734"/>
    <lineage>
        <taxon>Bacteria</taxon>
        <taxon>Pseudomonadati</taxon>
        <taxon>Bacteroidota</taxon>
        <taxon>Flavobacteriia</taxon>
        <taxon>Flavobacteriales</taxon>
        <taxon>Flavobacteriaceae</taxon>
        <taxon>Flavobacterium</taxon>
    </lineage>
</organism>
<evidence type="ECO:0000313" key="2">
    <source>
        <dbReference type="EMBL" id="TDE01590.1"/>
    </source>
</evidence>
<reference evidence="2 3" key="1">
    <citation type="submission" date="2019-03" db="EMBL/GenBank/DDBJ databases">
        <title>Flavobacterium TSA-D2 sp. nov., isolated from arctic soil.</title>
        <authorList>
            <person name="Chaudhary D.K."/>
        </authorList>
    </citation>
    <scope>NUCLEOTIDE SEQUENCE [LARGE SCALE GENOMIC DNA]</scope>
    <source>
        <strain evidence="2 3">TSA-D2</strain>
    </source>
</reference>
<comment type="caution">
    <text evidence="2">The sequence shown here is derived from an EMBL/GenBank/DDBJ whole genome shotgun (WGS) entry which is preliminary data.</text>
</comment>
<accession>A0A4R5CQI9</accession>
<sequence length="170" mass="17249">MKKITLLAILAIAAFSNNANAQSTADANATVSATIIAPIAITKTVDLNFGNIATDGTAATVQLLADGSRIESAGATLPGGNSTVKAAEFKVTGEGAYAFTVTLPADDTITITNGTSTNDMKVNKFTSNSTGKLVSGKETFSVGATLNINGSQPTGTYTNDSGFDVIVSYN</sequence>
<feature type="chain" id="PRO_5020397105" evidence="1">
    <location>
        <begin position="22"/>
        <end position="170"/>
    </location>
</feature>
<gene>
    <name evidence="2" type="ORF">E0F98_14690</name>
</gene>
<dbReference type="RefSeq" id="WP_132112810.1">
    <property type="nucleotide sequence ID" value="NZ_SMFO01000015.1"/>
</dbReference>
<proteinExistence type="predicted"/>
<name>A0A4R5CQI9_9FLAO</name>
<dbReference type="InterPro" id="IPR025514">
    <property type="entry name" value="DUF4402"/>
</dbReference>
<protein>
    <submittedName>
        <fullName evidence="2">DUF4402 domain-containing protein</fullName>
    </submittedName>
</protein>
<dbReference type="AlphaFoldDB" id="A0A4R5CQI9"/>
<dbReference type="Pfam" id="PF14352">
    <property type="entry name" value="DUF4402"/>
    <property type="match status" value="1"/>
</dbReference>
<keyword evidence="3" id="KW-1185">Reference proteome</keyword>
<evidence type="ECO:0000256" key="1">
    <source>
        <dbReference type="SAM" id="SignalP"/>
    </source>
</evidence>
<keyword evidence="1" id="KW-0732">Signal</keyword>
<dbReference type="EMBL" id="SMFO01000015">
    <property type="protein sequence ID" value="TDE01590.1"/>
    <property type="molecule type" value="Genomic_DNA"/>
</dbReference>